<dbReference type="Pfam" id="PF05843">
    <property type="entry name" value="Suf"/>
    <property type="match status" value="1"/>
</dbReference>
<evidence type="ECO:0000256" key="2">
    <source>
        <dbReference type="ARBA" id="ARBA00022737"/>
    </source>
</evidence>
<dbReference type="Gene3D" id="1.25.40.1040">
    <property type="match status" value="1"/>
</dbReference>
<keyword evidence="12" id="KW-1185">Reference proteome</keyword>
<evidence type="ECO:0000313" key="12">
    <source>
        <dbReference type="Proteomes" id="UP000266723"/>
    </source>
</evidence>
<dbReference type="InterPro" id="IPR008847">
    <property type="entry name" value="Suf"/>
</dbReference>
<comment type="caution">
    <text evidence="11">The sequence shown here is derived from an EMBL/GenBank/DDBJ whole genome shotgun (WGS) entry which is preliminary data.</text>
</comment>
<feature type="region of interest" description="Disordered" evidence="8">
    <location>
        <begin position="225"/>
        <end position="256"/>
    </location>
</feature>
<evidence type="ECO:0000256" key="4">
    <source>
        <dbReference type="ARBA" id="ARBA00023117"/>
    </source>
</evidence>
<dbReference type="InterPro" id="IPR027353">
    <property type="entry name" value="NET_dom"/>
</dbReference>
<evidence type="ECO:0000313" key="11">
    <source>
        <dbReference type="EMBL" id="KAF3493074.1"/>
    </source>
</evidence>
<dbReference type="InterPro" id="IPR036427">
    <property type="entry name" value="Bromodomain-like_sf"/>
</dbReference>
<dbReference type="PRINTS" id="PR00503">
    <property type="entry name" value="BROMODOMAIN"/>
</dbReference>
<feature type="compositionally biased region" description="Acidic residues" evidence="8">
    <location>
        <begin position="245"/>
        <end position="255"/>
    </location>
</feature>
<feature type="compositionally biased region" description="Low complexity" evidence="8">
    <location>
        <begin position="229"/>
        <end position="239"/>
    </location>
</feature>
<sequence length="707" mass="79967">MAAPRPNRSVPLPSEDDDYPMLKVSLSSISKLEVRNLKRKLTAELDQVRSLMTRFDPQPQSKKTKQTGNKKGNAQILKSCNALLTKLMKHKDGWVFNVPVDAKVLGLHDYHSIVKEPMDLGTVKAKLGSGFYESPLDFAEDVRLTFNNAILYNPVGHEVHSMAKFLLNMFEEKWVSIEVQFDNLHRKVKPTRHVALFSPPVVEAVPAPPPLLPPAVIEDRTLERAESMPTPVEPETVTTSALEKPEEEEEEEEAPVDVRDLTMDEKRRLSEELQDLPYDKLETVVQIIKKSNPELSQQDDEIELDIDSVDIQTLWELYRFVIGYKEGLSNKKEDQGFGSERDAESVHNSIQEPTTLATGTETSRAYESGKAIRMSSPGRQENNAGGSSSSNSSSSDTGSGSSDSDSDSSSGRGSDTVQPHRCPRKKRLELSFASLRFSIAGHRVVARLVGGVVLLLKLRLGFTYNTAAKVCSCDLSYSGPKIAFLEDMADKYNVEEAEALAKRALHLPITQATPIYEQLLSLYPTSARFWKQYVETQMAVNNDDATKQIFSRCLLTCLQVPLWQCYIRFIRKVYDKKGAEGTDIASGPIWTEYITFLKSLPALNPHEDMQRKIALRKVYQRAILTPTHHVEQLWKEYENFENSVNRQLAKGLVNDYQPKFNSARAVYRERKKYIEDIDWNMLAVPPTGSSKEEVQWVAWKKFLTFEK</sequence>
<dbReference type="Pfam" id="PF00439">
    <property type="entry name" value="Bromodomain"/>
    <property type="match status" value="1"/>
</dbReference>
<dbReference type="PANTHER" id="PTHR45926">
    <property type="entry name" value="OSJNBA0053K19.4 PROTEIN"/>
    <property type="match status" value="1"/>
</dbReference>
<evidence type="ECO:0000256" key="1">
    <source>
        <dbReference type="ARBA" id="ARBA00004123"/>
    </source>
</evidence>
<reference evidence="11 12" key="1">
    <citation type="journal article" date="2020" name="BMC Genomics">
        <title>Intraspecific diversification of the crop wild relative Brassica cretica Lam. using demographic model selection.</title>
        <authorList>
            <person name="Kioukis A."/>
            <person name="Michalopoulou V.A."/>
            <person name="Briers L."/>
            <person name="Pirintsos S."/>
            <person name="Studholme D.J."/>
            <person name="Pavlidis P."/>
            <person name="Sarris P.F."/>
        </authorList>
    </citation>
    <scope>NUCLEOTIDE SEQUENCE [LARGE SCALE GENOMIC DNA]</scope>
    <source>
        <strain evidence="12">cv. PFS-1207/04</strain>
    </source>
</reference>
<evidence type="ECO:0000259" key="10">
    <source>
        <dbReference type="PROSITE" id="PS51525"/>
    </source>
</evidence>
<evidence type="ECO:0000256" key="5">
    <source>
        <dbReference type="ARBA" id="ARBA00023163"/>
    </source>
</evidence>
<keyword evidence="6" id="KW-0539">Nucleus</keyword>
<evidence type="ECO:0000256" key="3">
    <source>
        <dbReference type="ARBA" id="ARBA00023015"/>
    </source>
</evidence>
<feature type="compositionally biased region" description="Polar residues" evidence="8">
    <location>
        <begin position="346"/>
        <end position="365"/>
    </location>
</feature>
<dbReference type="Pfam" id="PF17035">
    <property type="entry name" value="BET"/>
    <property type="match status" value="1"/>
</dbReference>
<keyword evidence="5" id="KW-0804">Transcription</keyword>
<feature type="domain" description="NET" evidence="10">
    <location>
        <begin position="251"/>
        <end position="332"/>
    </location>
</feature>
<dbReference type="SMART" id="SM00386">
    <property type="entry name" value="HAT"/>
    <property type="match status" value="3"/>
</dbReference>
<protein>
    <recommendedName>
        <fullName evidence="13">Bromo domain-containing protein</fullName>
    </recommendedName>
</protein>
<feature type="compositionally biased region" description="Basic and acidic residues" evidence="8">
    <location>
        <begin position="330"/>
        <end position="345"/>
    </location>
</feature>
<dbReference type="Proteomes" id="UP000266723">
    <property type="component" value="Unassembled WGS sequence"/>
</dbReference>
<dbReference type="Gene3D" id="1.20.1270.220">
    <property type="match status" value="1"/>
</dbReference>
<dbReference type="EMBL" id="QGKV02002055">
    <property type="protein sequence ID" value="KAF3493074.1"/>
    <property type="molecule type" value="Genomic_DNA"/>
</dbReference>
<dbReference type="InterPro" id="IPR011990">
    <property type="entry name" value="TPR-like_helical_dom_sf"/>
</dbReference>
<evidence type="ECO:0000256" key="6">
    <source>
        <dbReference type="ARBA" id="ARBA00023242"/>
    </source>
</evidence>
<feature type="compositionally biased region" description="Low complexity" evidence="8">
    <location>
        <begin position="385"/>
        <end position="415"/>
    </location>
</feature>
<dbReference type="SUPFAM" id="SSF48452">
    <property type="entry name" value="TPR-like"/>
    <property type="match status" value="1"/>
</dbReference>
<dbReference type="InterPro" id="IPR038336">
    <property type="entry name" value="NET_sf"/>
</dbReference>
<dbReference type="InterPro" id="IPR003107">
    <property type="entry name" value="HAT"/>
</dbReference>
<evidence type="ECO:0000259" key="9">
    <source>
        <dbReference type="PROSITE" id="PS50014"/>
    </source>
</evidence>
<comment type="subcellular location">
    <subcellularLocation>
        <location evidence="1">Nucleus</location>
    </subcellularLocation>
</comment>
<feature type="region of interest" description="Disordered" evidence="8">
    <location>
        <begin position="330"/>
        <end position="422"/>
    </location>
</feature>
<accession>A0ABQ7A5X5</accession>
<keyword evidence="3" id="KW-0805">Transcription regulation</keyword>
<keyword evidence="2" id="KW-0677">Repeat</keyword>
<feature type="region of interest" description="Disordered" evidence="8">
    <location>
        <begin position="52"/>
        <end position="72"/>
    </location>
</feature>
<dbReference type="SMART" id="SM00297">
    <property type="entry name" value="BROMO"/>
    <property type="match status" value="1"/>
</dbReference>
<evidence type="ECO:0008006" key="13">
    <source>
        <dbReference type="Google" id="ProtNLM"/>
    </source>
</evidence>
<keyword evidence="4 7" id="KW-0103">Bromodomain</keyword>
<dbReference type="PROSITE" id="PS51525">
    <property type="entry name" value="NET"/>
    <property type="match status" value="1"/>
</dbReference>
<proteinExistence type="predicted"/>
<evidence type="ECO:0000256" key="7">
    <source>
        <dbReference type="PROSITE-ProRule" id="PRU00035"/>
    </source>
</evidence>
<gene>
    <name evidence="11" type="ORF">DY000_02055021</name>
</gene>
<dbReference type="Gene3D" id="1.20.920.10">
    <property type="entry name" value="Bromodomain-like"/>
    <property type="match status" value="1"/>
</dbReference>
<dbReference type="InterPro" id="IPR001487">
    <property type="entry name" value="Bromodomain"/>
</dbReference>
<evidence type="ECO:0000256" key="8">
    <source>
        <dbReference type="SAM" id="MobiDB-lite"/>
    </source>
</evidence>
<feature type="domain" description="Bromo" evidence="9">
    <location>
        <begin position="88"/>
        <end position="160"/>
    </location>
</feature>
<organism evidence="11 12">
    <name type="scientific">Brassica cretica</name>
    <name type="common">Mustard</name>
    <dbReference type="NCBI Taxonomy" id="69181"/>
    <lineage>
        <taxon>Eukaryota</taxon>
        <taxon>Viridiplantae</taxon>
        <taxon>Streptophyta</taxon>
        <taxon>Embryophyta</taxon>
        <taxon>Tracheophyta</taxon>
        <taxon>Spermatophyta</taxon>
        <taxon>Magnoliopsida</taxon>
        <taxon>eudicotyledons</taxon>
        <taxon>Gunneridae</taxon>
        <taxon>Pentapetalae</taxon>
        <taxon>rosids</taxon>
        <taxon>malvids</taxon>
        <taxon>Brassicales</taxon>
        <taxon>Brassicaceae</taxon>
        <taxon>Brassiceae</taxon>
        <taxon>Brassica</taxon>
    </lineage>
</organism>
<dbReference type="SUPFAM" id="SSF47370">
    <property type="entry name" value="Bromodomain"/>
    <property type="match status" value="1"/>
</dbReference>
<name>A0ABQ7A5X5_BRACR</name>
<dbReference type="PROSITE" id="PS50014">
    <property type="entry name" value="BROMODOMAIN_2"/>
    <property type="match status" value="1"/>
</dbReference>